<organism evidence="1 2">
    <name type="scientific">Streptomyces purpurascens</name>
    <dbReference type="NCBI Taxonomy" id="1924"/>
    <lineage>
        <taxon>Bacteria</taxon>
        <taxon>Bacillati</taxon>
        <taxon>Actinomycetota</taxon>
        <taxon>Actinomycetes</taxon>
        <taxon>Kitasatosporales</taxon>
        <taxon>Streptomycetaceae</taxon>
        <taxon>Streptomyces</taxon>
    </lineage>
</organism>
<protein>
    <submittedName>
        <fullName evidence="1">Uncharacterized protein</fullName>
    </submittedName>
</protein>
<dbReference type="EMBL" id="CP108341">
    <property type="protein sequence ID" value="WTW31505.1"/>
    <property type="molecule type" value="Genomic_DNA"/>
</dbReference>
<keyword evidence="2" id="KW-1185">Reference proteome</keyword>
<reference evidence="1 2" key="1">
    <citation type="submission" date="2022-10" db="EMBL/GenBank/DDBJ databases">
        <title>The complete genomes of actinobacterial strains from the NBC collection.</title>
        <authorList>
            <person name="Joergensen T.S."/>
            <person name="Alvarez Arevalo M."/>
            <person name="Sterndorff E.B."/>
            <person name="Faurdal D."/>
            <person name="Vuksanovic O."/>
            <person name="Mourched A.-S."/>
            <person name="Charusanti P."/>
            <person name="Shaw S."/>
            <person name="Blin K."/>
            <person name="Weber T."/>
        </authorList>
    </citation>
    <scope>NUCLEOTIDE SEQUENCE [LARGE SCALE GENOMIC DNA]</scope>
    <source>
        <strain evidence="1 2">NBC_00017</strain>
    </source>
</reference>
<dbReference type="RefSeq" id="WP_189722199.1">
    <property type="nucleotide sequence ID" value="NZ_BMUK01000002.1"/>
</dbReference>
<evidence type="ECO:0000313" key="1">
    <source>
        <dbReference type="EMBL" id="WTW31505.1"/>
    </source>
</evidence>
<accession>A0ABZ1MWH0</accession>
<proteinExistence type="predicted"/>
<dbReference type="Proteomes" id="UP001621512">
    <property type="component" value="Chromosome"/>
</dbReference>
<gene>
    <name evidence="1" type="ORF">OHU35_37910</name>
</gene>
<name>A0ABZ1MWH0_STREF</name>
<evidence type="ECO:0000313" key="2">
    <source>
        <dbReference type="Proteomes" id="UP001621512"/>
    </source>
</evidence>
<sequence length="56" mass="5973">MHGLAFSWLDSALERHFVRHTDSAVTPRPTPLAAFLAHAPWIPQTAVPGAPAEGTA</sequence>